<dbReference type="AlphaFoldDB" id="F2L6Y4"/>
<dbReference type="Proteomes" id="UP000007809">
    <property type="component" value="Plasmid pPSED02"/>
</dbReference>
<evidence type="ECO:0000256" key="1">
    <source>
        <dbReference type="SAM" id="MobiDB-lite"/>
    </source>
</evidence>
<organism evidence="2">
    <name type="scientific">Pseudonocardia dioxanivorans (strain ATCC 55486 / DSM 44775 / JCM 13855 / CB1190)</name>
    <dbReference type="NCBI Taxonomy" id="675635"/>
    <lineage>
        <taxon>Bacteria</taxon>
        <taxon>Bacillati</taxon>
        <taxon>Actinomycetota</taxon>
        <taxon>Actinomycetes</taxon>
        <taxon>Pseudonocardiales</taxon>
        <taxon>Pseudonocardiaceae</taxon>
        <taxon>Pseudonocardia</taxon>
    </lineage>
</organism>
<dbReference type="RefSeq" id="WP_014682989.1">
    <property type="nucleotide sequence ID" value="NC_017772.1"/>
</dbReference>
<keyword evidence="3" id="KW-1185">Reference proteome</keyword>
<proteinExistence type="predicted"/>
<protein>
    <submittedName>
        <fullName evidence="2">Uncharacterized protein</fullName>
    </submittedName>
</protein>
<evidence type="ECO:0000313" key="3">
    <source>
        <dbReference type="Proteomes" id="UP000007809"/>
    </source>
</evidence>
<name>F2L6Y4_PSEUX</name>
<gene>
    <name evidence="2" type="ORF">Psed_6889</name>
</gene>
<reference evidence="2" key="1">
    <citation type="journal article" date="2011" name="J. Bacteriol.">
        <title>Genome sequence of the 1,4-dioxane-degrading Pseudonocardia dioxanivorans strain CB1190.</title>
        <authorList>
            <person name="Sales C.M."/>
            <person name="Mahendra S."/>
            <person name="Grostern A."/>
            <person name="Parales R.E."/>
            <person name="Goodwin L.A."/>
            <person name="Woyke T."/>
            <person name="Nolan M."/>
            <person name="Lapidus A."/>
            <person name="Chertkov O."/>
            <person name="Ovchinnikova G."/>
            <person name="Sczyrba A."/>
            <person name="Alvarez-Cohen L."/>
        </authorList>
    </citation>
    <scope>NUCLEOTIDE SEQUENCE</scope>
    <source>
        <strain evidence="2">CB1190</strain>
    </source>
</reference>
<keyword evidence="2" id="KW-0614">Plasmid</keyword>
<feature type="compositionally biased region" description="Low complexity" evidence="1">
    <location>
        <begin position="56"/>
        <end position="67"/>
    </location>
</feature>
<evidence type="ECO:0000313" key="2">
    <source>
        <dbReference type="EMBL" id="AEA28957.1"/>
    </source>
</evidence>
<dbReference type="EMBL" id="CP002595">
    <property type="protein sequence ID" value="AEA28957.1"/>
    <property type="molecule type" value="Genomic_DNA"/>
</dbReference>
<feature type="region of interest" description="Disordered" evidence="1">
    <location>
        <begin position="48"/>
        <end position="67"/>
    </location>
</feature>
<geneLocation type="plasmid" evidence="2 3">
    <name>pPSED02</name>
</geneLocation>
<sequence length="67" mass="7563">MCFPGENATSAELAAKLIKLDELIGRGFGRSNEEVIWWGVDRVDGRVRRADDRTRSPSSSRTRNSRL</sequence>
<accession>F2L6Y4</accession>